<gene>
    <name evidence="5" type="primary">LOC107810714</name>
</gene>
<keyword evidence="4" id="KW-1185">Reference proteome</keyword>
<dbReference type="PROSITE" id="PS51257">
    <property type="entry name" value="PROKAR_LIPOPROTEIN"/>
    <property type="match status" value="1"/>
</dbReference>
<evidence type="ECO:0000256" key="2">
    <source>
        <dbReference type="ARBA" id="ARBA00023157"/>
    </source>
</evidence>
<dbReference type="Proteomes" id="UP000790787">
    <property type="component" value="Chromosome 9"/>
</dbReference>
<keyword evidence="2" id="KW-1015">Disulfide bond</keyword>
<dbReference type="InterPro" id="IPR004231">
    <property type="entry name" value="COpept_A_inh-like"/>
</dbReference>
<evidence type="ECO:0000256" key="1">
    <source>
        <dbReference type="ARBA" id="ARBA00022854"/>
    </source>
</evidence>
<keyword evidence="1" id="KW-0960">Knottin</keyword>
<dbReference type="KEGG" id="nta:107810714"/>
<dbReference type="RefSeq" id="XP_016491009.1">
    <property type="nucleotide sequence ID" value="XM_016635523.2"/>
</dbReference>
<dbReference type="SUPFAM" id="SSF57027">
    <property type="entry name" value="Plant inhibitors of proteinases and amylases"/>
    <property type="match status" value="1"/>
</dbReference>
<evidence type="ECO:0000313" key="5">
    <source>
        <dbReference type="RefSeq" id="XP_016491009.1"/>
    </source>
</evidence>
<dbReference type="SMR" id="A0A1S4BQ42"/>
<proteinExistence type="predicted"/>
<protein>
    <submittedName>
        <fullName evidence="5">Metallocarboxypeptidase inhibitor</fullName>
    </submittedName>
</protein>
<dbReference type="RefSeq" id="XP_016491009.1">
    <property type="nucleotide sequence ID" value="XM_016635523.1"/>
</dbReference>
<dbReference type="GO" id="GO:0004866">
    <property type="term" value="F:endopeptidase inhibitor activity"/>
    <property type="evidence" value="ECO:0007669"/>
    <property type="project" value="InterPro"/>
</dbReference>
<organism evidence="4 5">
    <name type="scientific">Nicotiana tabacum</name>
    <name type="common">Common tobacco</name>
    <dbReference type="NCBI Taxonomy" id="4097"/>
    <lineage>
        <taxon>Eukaryota</taxon>
        <taxon>Viridiplantae</taxon>
        <taxon>Streptophyta</taxon>
        <taxon>Embryophyta</taxon>
        <taxon>Tracheophyta</taxon>
        <taxon>Spermatophyta</taxon>
        <taxon>Magnoliopsida</taxon>
        <taxon>eudicotyledons</taxon>
        <taxon>Gunneridae</taxon>
        <taxon>Pentapetalae</taxon>
        <taxon>asterids</taxon>
        <taxon>lamiids</taxon>
        <taxon>Solanales</taxon>
        <taxon>Solanaceae</taxon>
        <taxon>Nicotianoideae</taxon>
        <taxon>Nicotianeae</taxon>
        <taxon>Nicotiana</taxon>
    </lineage>
</organism>
<dbReference type="InterPro" id="IPR011052">
    <property type="entry name" value="Proteinase_amylase_inhib_sf"/>
</dbReference>
<feature type="domain" description="Carboxypeptidase A inhibitor-like" evidence="3">
    <location>
        <begin position="51"/>
        <end position="89"/>
    </location>
</feature>
<reference evidence="4" key="1">
    <citation type="journal article" date="2014" name="Nat. Commun.">
        <title>The tobacco genome sequence and its comparison with those of tomato and potato.</title>
        <authorList>
            <person name="Sierro N."/>
            <person name="Battey J.N."/>
            <person name="Ouadi S."/>
            <person name="Bakaher N."/>
            <person name="Bovet L."/>
            <person name="Willig A."/>
            <person name="Goepfert S."/>
            <person name="Peitsch M.C."/>
            <person name="Ivanov N.V."/>
        </authorList>
    </citation>
    <scope>NUCLEOTIDE SEQUENCE [LARGE SCALE GENOMIC DNA]</scope>
</reference>
<dbReference type="AlphaFoldDB" id="A0A1S4BQ42"/>
<dbReference type="OrthoDB" id="1245163at2759"/>
<sequence length="93" mass="10161">MAEKGFSYKLAIIFTTLLVVIAACSTKIHVMALRDLPKDVLPIATKLFQEQYDATCGKPCNTRDDCSSGWLCSECYNFSKTCGPLVGDAIMGM</sequence>
<name>A0A1S4BQ42_TOBAC</name>
<evidence type="ECO:0000259" key="3">
    <source>
        <dbReference type="Pfam" id="PF02977"/>
    </source>
</evidence>
<dbReference type="PaxDb" id="4097-A0A1S4BQ42"/>
<accession>A0A1S4BQ42</accession>
<evidence type="ECO:0000313" key="4">
    <source>
        <dbReference type="Proteomes" id="UP000790787"/>
    </source>
</evidence>
<dbReference type="Pfam" id="PF02977">
    <property type="entry name" value="CarbpepA_inh"/>
    <property type="match status" value="1"/>
</dbReference>
<dbReference type="GeneID" id="107810714"/>
<dbReference type="STRING" id="4097.A0A1S4BQ42"/>
<reference evidence="5" key="2">
    <citation type="submission" date="2025-08" db="UniProtKB">
        <authorList>
            <consortium name="RefSeq"/>
        </authorList>
    </citation>
    <scope>IDENTIFICATION</scope>
    <source>
        <tissue evidence="5">Leaf</tissue>
    </source>
</reference>